<dbReference type="AlphaFoldDB" id="A0A0A1X4L6"/>
<evidence type="ECO:0000256" key="5">
    <source>
        <dbReference type="SAM" id="MobiDB-lite"/>
    </source>
</evidence>
<gene>
    <name evidence="7" type="primary">Slc33a1</name>
    <name evidence="7" type="ORF">g.29731</name>
</gene>
<dbReference type="EMBL" id="GBXI01008669">
    <property type="protein sequence ID" value="JAD05623.1"/>
    <property type="molecule type" value="Transcribed_RNA"/>
</dbReference>
<dbReference type="InterPro" id="IPR036259">
    <property type="entry name" value="MFS_trans_sf"/>
</dbReference>
<feature type="transmembrane region" description="Helical" evidence="6">
    <location>
        <begin position="236"/>
        <end position="254"/>
    </location>
</feature>
<dbReference type="PANTHER" id="PTHR12778">
    <property type="entry name" value="SOLUTE CARRIER FAMILY 33 ACETYL-COA TRANSPORTER -RELATED"/>
    <property type="match status" value="1"/>
</dbReference>
<feature type="region of interest" description="Disordered" evidence="5">
    <location>
        <begin position="1"/>
        <end position="42"/>
    </location>
</feature>
<dbReference type="OrthoDB" id="6415790at2759"/>
<reference evidence="7" key="1">
    <citation type="submission" date="2014-11" db="EMBL/GenBank/DDBJ databases">
        <authorList>
            <person name="Geib S."/>
        </authorList>
    </citation>
    <scope>NUCLEOTIDE SEQUENCE</scope>
</reference>
<feature type="transmembrane region" description="Helical" evidence="6">
    <location>
        <begin position="185"/>
        <end position="211"/>
    </location>
</feature>
<feature type="transmembrane region" description="Helical" evidence="6">
    <location>
        <begin position="391"/>
        <end position="419"/>
    </location>
</feature>
<reference evidence="7" key="2">
    <citation type="journal article" date="2015" name="Gigascience">
        <title>Reconstructing a comprehensive transcriptome assembly of a white-pupal translocated strain of the pest fruit fly Bactrocera cucurbitae.</title>
        <authorList>
            <person name="Sim S.B."/>
            <person name="Calla B."/>
            <person name="Hall B."/>
            <person name="DeRego T."/>
            <person name="Geib S.M."/>
        </authorList>
    </citation>
    <scope>NUCLEOTIDE SEQUENCE</scope>
</reference>
<feature type="transmembrane region" description="Helical" evidence="6">
    <location>
        <begin position="52"/>
        <end position="72"/>
    </location>
</feature>
<sequence>MTVRRRQESNGMTTDDNDKRQLLVETPPSDCPTNGNDEFHEKTDIRGDRGNIAILFFLYVMQGIPLGLIAAVPMLLQNRGASYKQQAEFSFAYWPFSMKLLWAPIVDSIYVRRFGRRKSWLVPSQYLIGIFMLFLSWQIERWLGGNGSEPNVPLLTMLFFLLNFLAATQDIAVDGWALTMLKRCNVGYASTCNSVGQTAGYFLGYVVFIALESKDFCNNYLRTEQLETGLVTLPEFLWFWGICFMVVTTLVAIFKKENDIQDAHTAARYTDEHELNLRESYKILFDMVRMRPIQILAAILLTVKVTFAACDAVTSLKLIDAGVPKEKLALLVVPIIPLQIVLPLIVSRYTHGPRPMEVYVKAIPYRIVFSTIAAVITYCTPYMIADGHVPIYYYVLLIVNYALYQVFLYCMFVAVMAFFAKISDPAVGGTYMTFLNTLSNLGGNWPNTVVLWLVDVLTWKECTHVDPEVAAQNSCITKTQKSECEAAGGECQIVFDGYYIESIICIIYGIVWLLCVRRWINYLQSLPTRSWLVVKKGKGGGSSAKKAR</sequence>
<feature type="transmembrane region" description="Helical" evidence="6">
    <location>
        <begin position="92"/>
        <end position="111"/>
    </location>
</feature>
<dbReference type="PANTHER" id="PTHR12778:SF9">
    <property type="entry name" value="ACETYL-COENZYME A TRANSPORTER 1"/>
    <property type="match status" value="1"/>
</dbReference>
<organism evidence="7">
    <name type="scientific">Zeugodacus cucurbitae</name>
    <name type="common">Melon fruit fly</name>
    <name type="synonym">Bactrocera cucurbitae</name>
    <dbReference type="NCBI Taxonomy" id="28588"/>
    <lineage>
        <taxon>Eukaryota</taxon>
        <taxon>Metazoa</taxon>
        <taxon>Ecdysozoa</taxon>
        <taxon>Arthropoda</taxon>
        <taxon>Hexapoda</taxon>
        <taxon>Insecta</taxon>
        <taxon>Pterygota</taxon>
        <taxon>Neoptera</taxon>
        <taxon>Endopterygota</taxon>
        <taxon>Diptera</taxon>
        <taxon>Brachycera</taxon>
        <taxon>Muscomorpha</taxon>
        <taxon>Tephritoidea</taxon>
        <taxon>Tephritidae</taxon>
        <taxon>Zeugodacus</taxon>
        <taxon>Zeugodacus</taxon>
    </lineage>
</organism>
<dbReference type="Pfam" id="PF13000">
    <property type="entry name" value="Acatn"/>
    <property type="match status" value="2"/>
</dbReference>
<accession>A0A0A1X4L6</accession>
<feature type="transmembrane region" description="Helical" evidence="6">
    <location>
        <begin position="498"/>
        <end position="520"/>
    </location>
</feature>
<feature type="transmembrane region" description="Helical" evidence="6">
    <location>
        <begin position="151"/>
        <end position="173"/>
    </location>
</feature>
<keyword evidence="4 6" id="KW-0472">Membrane</keyword>
<dbReference type="InterPro" id="IPR024371">
    <property type="entry name" value="AcetylCoA_trans_1-like"/>
</dbReference>
<dbReference type="GO" id="GO:0008521">
    <property type="term" value="F:acetyl-CoA transmembrane transporter activity"/>
    <property type="evidence" value="ECO:0007669"/>
    <property type="project" value="InterPro"/>
</dbReference>
<evidence type="ECO:0000313" key="7">
    <source>
        <dbReference type="EMBL" id="JAD05623.1"/>
    </source>
</evidence>
<evidence type="ECO:0000256" key="2">
    <source>
        <dbReference type="ARBA" id="ARBA00022692"/>
    </source>
</evidence>
<protein>
    <submittedName>
        <fullName evidence="7">Acetyl-coenzyme A transporter 1</fullName>
    </submittedName>
</protein>
<dbReference type="GO" id="GO:0035348">
    <property type="term" value="P:acetyl-CoA transmembrane transport"/>
    <property type="evidence" value="ECO:0007669"/>
    <property type="project" value="InterPro"/>
</dbReference>
<keyword evidence="3 6" id="KW-1133">Transmembrane helix</keyword>
<keyword evidence="2 6" id="KW-0812">Transmembrane</keyword>
<evidence type="ECO:0000256" key="1">
    <source>
        <dbReference type="ARBA" id="ARBA00004141"/>
    </source>
</evidence>
<name>A0A0A1X4L6_ZEUCU</name>
<dbReference type="InterPro" id="IPR004752">
    <property type="entry name" value="AmpG_permease/AT-1"/>
</dbReference>
<feature type="transmembrane region" description="Helical" evidence="6">
    <location>
        <begin position="367"/>
        <end position="385"/>
    </location>
</feature>
<evidence type="ECO:0000256" key="6">
    <source>
        <dbReference type="SAM" id="Phobius"/>
    </source>
</evidence>
<evidence type="ECO:0000256" key="4">
    <source>
        <dbReference type="ARBA" id="ARBA00023136"/>
    </source>
</evidence>
<proteinExistence type="predicted"/>
<dbReference type="SUPFAM" id="SSF103473">
    <property type="entry name" value="MFS general substrate transporter"/>
    <property type="match status" value="1"/>
</dbReference>
<evidence type="ECO:0000256" key="3">
    <source>
        <dbReference type="ARBA" id="ARBA00022989"/>
    </source>
</evidence>
<comment type="subcellular location">
    <subcellularLocation>
        <location evidence="1">Membrane</location>
        <topology evidence="1">Multi-pass membrane protein</topology>
    </subcellularLocation>
</comment>
<feature type="transmembrane region" description="Helical" evidence="6">
    <location>
        <begin position="120"/>
        <end position="139"/>
    </location>
</feature>
<dbReference type="FunFam" id="1.20.1250.20:FF:000695">
    <property type="entry name" value="Predicted protein"/>
    <property type="match status" value="1"/>
</dbReference>
<dbReference type="GO" id="GO:0016020">
    <property type="term" value="C:membrane"/>
    <property type="evidence" value="ECO:0007669"/>
    <property type="project" value="UniProtKB-SubCell"/>
</dbReference>
<dbReference type="Gene3D" id="1.20.1250.20">
    <property type="entry name" value="MFS general substrate transporter like domains"/>
    <property type="match status" value="1"/>
</dbReference>
<feature type="transmembrane region" description="Helical" evidence="6">
    <location>
        <begin position="328"/>
        <end position="346"/>
    </location>
</feature>